<evidence type="ECO:0000256" key="3">
    <source>
        <dbReference type="ARBA" id="ARBA00022679"/>
    </source>
</evidence>
<dbReference type="Pfam" id="PF00201">
    <property type="entry name" value="UDPGT"/>
    <property type="match status" value="1"/>
</dbReference>
<dbReference type="PANTHER" id="PTHR11926">
    <property type="entry name" value="GLUCOSYL/GLUCURONOSYL TRANSFERASES"/>
    <property type="match status" value="1"/>
</dbReference>
<dbReference type="CDD" id="cd03784">
    <property type="entry name" value="GT1_Gtf-like"/>
    <property type="match status" value="1"/>
</dbReference>
<evidence type="ECO:0000256" key="2">
    <source>
        <dbReference type="ARBA" id="ARBA00022676"/>
    </source>
</evidence>
<gene>
    <name evidence="4" type="ORF">JRO89_XS03G0035900</name>
</gene>
<evidence type="ECO:0000313" key="4">
    <source>
        <dbReference type="EMBL" id="KAH7572929.1"/>
    </source>
</evidence>
<dbReference type="PANTHER" id="PTHR11926:SF1412">
    <property type="entry name" value="UDP-GLYCOSYLTRANSFERASE 83A1-LIKE"/>
    <property type="match status" value="1"/>
</dbReference>
<dbReference type="InterPro" id="IPR002213">
    <property type="entry name" value="UDP_glucos_trans"/>
</dbReference>
<keyword evidence="2" id="KW-0328">Glycosyltransferase</keyword>
<dbReference type="SUPFAM" id="SSF53756">
    <property type="entry name" value="UDP-Glycosyltransferase/glycogen phosphorylase"/>
    <property type="match status" value="1"/>
</dbReference>
<organism evidence="4 5">
    <name type="scientific">Xanthoceras sorbifolium</name>
    <dbReference type="NCBI Taxonomy" id="99658"/>
    <lineage>
        <taxon>Eukaryota</taxon>
        <taxon>Viridiplantae</taxon>
        <taxon>Streptophyta</taxon>
        <taxon>Embryophyta</taxon>
        <taxon>Tracheophyta</taxon>
        <taxon>Spermatophyta</taxon>
        <taxon>Magnoliopsida</taxon>
        <taxon>eudicotyledons</taxon>
        <taxon>Gunneridae</taxon>
        <taxon>Pentapetalae</taxon>
        <taxon>rosids</taxon>
        <taxon>malvids</taxon>
        <taxon>Sapindales</taxon>
        <taxon>Sapindaceae</taxon>
        <taxon>Xanthoceroideae</taxon>
        <taxon>Xanthoceras</taxon>
    </lineage>
</organism>
<protein>
    <recommendedName>
        <fullName evidence="6">Glycosyltransferase</fullName>
    </recommendedName>
</protein>
<evidence type="ECO:0000256" key="1">
    <source>
        <dbReference type="ARBA" id="ARBA00009995"/>
    </source>
</evidence>
<comment type="similarity">
    <text evidence="1">Belongs to the UDP-glycosyltransferase family.</text>
</comment>
<sequence length="446" mass="49990">MGNPHVLVIPFPAHGHITPLLELSQCLVLKHGIKITFVITDDNRERVMHSLATNDGLDNQIRLVSIPAGPKSQETMFEEHAFSSMPGKVKQIIEEINASDNDNITCIVADFLLGWGMQLAVEKGIRGVVFSGNMAAGLVLISKIPKLIDDGIIDKDGNITKKQMLKLSPSMPSMSPSHFPWASLGIPKLQKLFFEFASKNNKSLELADWVLCNSAHELEPATFDTEPKIRPIGPLLGNNLSTNSRPEDSICLKWLDQQPLQSVIYVAFGTTTFLNQTEFEELAMGLELCNRPFLWVVRSDITPNLKDAYPDGFQERVGSRGLIVSWSPQKLVLEHPSIACFLFHCGWNSVLEALSNGIPLLCWPTFADQFQNENYICNVWKNGLGFNRDDEKIVTREDIKNKVEELLNNEMYKANALDLKEKLMNSIKESGCSYTNLNSFVEWVKT</sequence>
<dbReference type="EMBL" id="JAFEMO010000003">
    <property type="protein sequence ID" value="KAH7572929.1"/>
    <property type="molecule type" value="Genomic_DNA"/>
</dbReference>
<proteinExistence type="inferred from homology"/>
<evidence type="ECO:0008006" key="6">
    <source>
        <dbReference type="Google" id="ProtNLM"/>
    </source>
</evidence>
<keyword evidence="5" id="KW-1185">Reference proteome</keyword>
<reference evidence="4 5" key="1">
    <citation type="submission" date="2021-02" db="EMBL/GenBank/DDBJ databases">
        <title>Plant Genome Project.</title>
        <authorList>
            <person name="Zhang R.-G."/>
        </authorList>
    </citation>
    <scope>NUCLEOTIDE SEQUENCE [LARGE SCALE GENOMIC DNA]</scope>
    <source>
        <tissue evidence="4">Leaves</tissue>
    </source>
</reference>
<accession>A0ABQ8I8G4</accession>
<dbReference type="Proteomes" id="UP000827721">
    <property type="component" value="Unassembled WGS sequence"/>
</dbReference>
<dbReference type="Gene3D" id="3.40.50.2000">
    <property type="entry name" value="Glycogen Phosphorylase B"/>
    <property type="match status" value="2"/>
</dbReference>
<keyword evidence="3" id="KW-0808">Transferase</keyword>
<name>A0ABQ8I8G4_9ROSI</name>
<evidence type="ECO:0000313" key="5">
    <source>
        <dbReference type="Proteomes" id="UP000827721"/>
    </source>
</evidence>
<comment type="caution">
    <text evidence="4">The sequence shown here is derived from an EMBL/GenBank/DDBJ whole genome shotgun (WGS) entry which is preliminary data.</text>
</comment>